<evidence type="ECO:0000313" key="1">
    <source>
        <dbReference type="EMBL" id="MEK0184166.1"/>
    </source>
</evidence>
<gene>
    <name evidence="1" type="ORF">WMG39_04800</name>
</gene>
<dbReference type="InterPro" id="IPR036909">
    <property type="entry name" value="Cyt_c-like_dom_sf"/>
</dbReference>
<sequence>MKHQTPRRLPRRTLRGIYSTLLVLIVVCCTCGGWVAAQTADSRTPARLAQVSGIENIGTVDRIPDRYQLGQQLYLENCATCHIGLPPQVLPTETWRRLLQDPQHYGQTLKLLVDPPRLLVWNYLQTFSRPQQKEEELAYRVASSRYFKALHPKVKMSQPANISSCVTCHPGVSQYNFRKLSAEWENSP</sequence>
<proteinExistence type="predicted"/>
<keyword evidence="2" id="KW-1185">Reference proteome</keyword>
<dbReference type="SUPFAM" id="SSF46626">
    <property type="entry name" value="Cytochrome c"/>
    <property type="match status" value="1"/>
</dbReference>
<reference evidence="1 2" key="1">
    <citation type="journal article" date="2020" name="Harmful Algae">
        <title>Molecular and morphological characterization of a novel dihydroanatoxin-a producing Microcoleus species (cyanobacteria) from the Russian River, California, USA.</title>
        <authorList>
            <person name="Conklin K.Y."/>
            <person name="Stancheva R."/>
            <person name="Otten T.G."/>
            <person name="Fadness R."/>
            <person name="Boyer G.L."/>
            <person name="Read B."/>
            <person name="Zhang X."/>
            <person name="Sheath R.G."/>
        </authorList>
    </citation>
    <scope>NUCLEOTIDE SEQUENCE [LARGE SCALE GENOMIC DNA]</scope>
    <source>
        <strain evidence="1 2">PTRS2</strain>
    </source>
</reference>
<organism evidence="1 2">
    <name type="scientific">Microcoleus anatoxicus PTRS2</name>
    <dbReference type="NCBI Taxonomy" id="2705321"/>
    <lineage>
        <taxon>Bacteria</taxon>
        <taxon>Bacillati</taxon>
        <taxon>Cyanobacteriota</taxon>
        <taxon>Cyanophyceae</taxon>
        <taxon>Oscillatoriophycideae</taxon>
        <taxon>Oscillatoriales</taxon>
        <taxon>Microcoleaceae</taxon>
        <taxon>Microcoleus</taxon>
        <taxon>Microcoleus anatoxicus</taxon>
    </lineage>
</organism>
<dbReference type="Proteomes" id="UP001384579">
    <property type="component" value="Unassembled WGS sequence"/>
</dbReference>
<accession>A0ABU8YII5</accession>
<dbReference type="InterPro" id="IPR018588">
    <property type="entry name" value="Dihaem_cytochrome-c"/>
</dbReference>
<name>A0ABU8YII5_9CYAN</name>
<dbReference type="Pfam" id="PF09626">
    <property type="entry name" value="DHC"/>
    <property type="match status" value="1"/>
</dbReference>
<protein>
    <submittedName>
        <fullName evidence="1">Diheme cytochrome C</fullName>
    </submittedName>
</protein>
<dbReference type="EMBL" id="JBBLXS010000036">
    <property type="protein sequence ID" value="MEK0184166.1"/>
    <property type="molecule type" value="Genomic_DNA"/>
</dbReference>
<dbReference type="RefSeq" id="WP_340521405.1">
    <property type="nucleotide sequence ID" value="NZ_JBBLXS010000036.1"/>
</dbReference>
<evidence type="ECO:0000313" key="2">
    <source>
        <dbReference type="Proteomes" id="UP001384579"/>
    </source>
</evidence>
<comment type="caution">
    <text evidence="1">The sequence shown here is derived from an EMBL/GenBank/DDBJ whole genome shotgun (WGS) entry which is preliminary data.</text>
</comment>